<evidence type="ECO:0000256" key="1">
    <source>
        <dbReference type="ARBA" id="ARBA00022801"/>
    </source>
</evidence>
<dbReference type="RefSeq" id="WP_158870859.1">
    <property type="nucleotide sequence ID" value="NZ_CP046401.1"/>
</dbReference>
<sequence>MIKYAKIFLFIFLPGIISCQGENVVRVYFPKSSPILKYGISKFADQIDISTYDISHEPETQNQPSVFILTPGFYPNQEAEAIFKVHHQDITNDGYKIKREKNKVYVIGATERGCLYGILDITEQLKSGISLDKIEEKHVNPAISFRAIKFNLPWSSYRGGPSTEVHVETCKDLEFWEAFLDMMVKNRLNALTLWNRHPFTNMIRAANFPMATLLSEEELEEWQLFWKALFKMAKNRGIETYMVNWNIVVSPEFAKAYETRQYGDTSDLVKTYTRESVTQLINEYEDLTGLGVTLADWMGNHGVEYMTPSEREDWIEDTFIQGIANANRKVKFIHRAVLAGAPKEMRRVIDKADLPEKTIVEVKFNWSHGHSSPKLLLTHANHQGTIEKDFWYPMPENYFIAWMIRNEDFFVLRWGDPEFIRSHIKINNHEYVDGYFVGSECYIPAKDYSHIDPHPDKTWKYAFEKQWLFYHLWGRLMYNPNESDEALAKEFNKRYQNAEPLKLLNAYTLASKVPELIATFYKATWDFTLYSEGFLSVSPVGFSDGKSPFISIEELIKHETLDPKYLNIIDYVDKLNGGSFISGEIITPLQLANTIDEECNEALSIINGINTSDSNPALKSELDDIATWCNLGFYFADKIRAGVALQTYITKKQEMDKRKAISLLEKCLGHWKNVIKLTADRYQEMPYSGTHFDGTFHWSDYLKDVEADIEFAKEVE</sequence>
<feature type="domain" description="Alpha glucuronidase N-terminal" evidence="2">
    <location>
        <begin position="55"/>
        <end position="118"/>
    </location>
</feature>
<dbReference type="SUPFAM" id="SSF55545">
    <property type="entry name" value="beta-N-acetylhexosaminidase-like domain"/>
    <property type="match status" value="1"/>
</dbReference>
<reference evidence="3 4" key="1">
    <citation type="submission" date="2019-11" db="EMBL/GenBank/DDBJ databases">
        <authorList>
            <person name="Zheng R.K."/>
            <person name="Sun C.M."/>
        </authorList>
    </citation>
    <scope>NUCLEOTIDE SEQUENCE [LARGE SCALE GENOMIC DNA]</scope>
    <source>
        <strain evidence="3 4">WC007</strain>
    </source>
</reference>
<dbReference type="PROSITE" id="PS51257">
    <property type="entry name" value="PROKAR_LIPOPROTEIN"/>
    <property type="match status" value="1"/>
</dbReference>
<dbReference type="GO" id="GO:0046559">
    <property type="term" value="F:alpha-glucuronidase activity"/>
    <property type="evidence" value="ECO:0007669"/>
    <property type="project" value="InterPro"/>
</dbReference>
<dbReference type="KEGG" id="mcos:GM418_27170"/>
<accession>A0A6I6K442</accession>
<keyword evidence="1" id="KW-0378">Hydrolase</keyword>
<dbReference type="InterPro" id="IPR005154">
    <property type="entry name" value="Glyco_hydro_67_aGlcAse_N"/>
</dbReference>
<dbReference type="Proteomes" id="UP000428260">
    <property type="component" value="Chromosome"/>
</dbReference>
<evidence type="ECO:0000313" key="3">
    <source>
        <dbReference type="EMBL" id="QGY47212.1"/>
    </source>
</evidence>
<keyword evidence="4" id="KW-1185">Reference proteome</keyword>
<dbReference type="AlphaFoldDB" id="A0A6I6K442"/>
<dbReference type="GO" id="GO:0045493">
    <property type="term" value="P:xylan catabolic process"/>
    <property type="evidence" value="ECO:0007669"/>
    <property type="project" value="InterPro"/>
</dbReference>
<proteinExistence type="predicted"/>
<dbReference type="Gene3D" id="3.30.379.10">
    <property type="entry name" value="Chitobiase/beta-hexosaminidase domain 2-like"/>
    <property type="match status" value="1"/>
</dbReference>
<dbReference type="Pfam" id="PF03648">
    <property type="entry name" value="Glyco_hydro_67N"/>
    <property type="match status" value="1"/>
</dbReference>
<protein>
    <recommendedName>
        <fullName evidence="2">Alpha glucuronidase N-terminal domain-containing protein</fullName>
    </recommendedName>
</protein>
<gene>
    <name evidence="3" type="ORF">GM418_27170</name>
</gene>
<evidence type="ECO:0000313" key="4">
    <source>
        <dbReference type="Proteomes" id="UP000428260"/>
    </source>
</evidence>
<dbReference type="InterPro" id="IPR029018">
    <property type="entry name" value="Hex-like_dom2"/>
</dbReference>
<name>A0A6I6K442_9BACT</name>
<dbReference type="EMBL" id="CP046401">
    <property type="protein sequence ID" value="QGY47212.1"/>
    <property type="molecule type" value="Genomic_DNA"/>
</dbReference>
<evidence type="ECO:0000259" key="2">
    <source>
        <dbReference type="Pfam" id="PF03648"/>
    </source>
</evidence>
<organism evidence="3 4">
    <name type="scientific">Maribellus comscasis</name>
    <dbReference type="NCBI Taxonomy" id="2681766"/>
    <lineage>
        <taxon>Bacteria</taxon>
        <taxon>Pseudomonadati</taxon>
        <taxon>Bacteroidota</taxon>
        <taxon>Bacteroidia</taxon>
        <taxon>Marinilabiliales</taxon>
        <taxon>Prolixibacteraceae</taxon>
        <taxon>Maribellus</taxon>
    </lineage>
</organism>